<proteinExistence type="predicted"/>
<evidence type="ECO:0000313" key="2">
    <source>
        <dbReference type="Proteomes" id="UP000318138"/>
    </source>
</evidence>
<dbReference type="RefSeq" id="WP_176008375.1">
    <property type="nucleotide sequence ID" value="NZ_CP041372.2"/>
</dbReference>
<name>A0A859FCN1_9BACI</name>
<evidence type="ECO:0000313" key="1">
    <source>
        <dbReference type="EMBL" id="QKS70334.1"/>
    </source>
</evidence>
<dbReference type="AlphaFoldDB" id="A0A859FCN1"/>
<gene>
    <name evidence="1" type="ORF">FLK61_26630</name>
</gene>
<dbReference type="EMBL" id="CP041372">
    <property type="protein sequence ID" value="QKS70334.1"/>
    <property type="molecule type" value="Genomic_DNA"/>
</dbReference>
<protein>
    <submittedName>
        <fullName evidence="1">Uncharacterized protein</fullName>
    </submittedName>
</protein>
<dbReference type="PROSITE" id="PS51257">
    <property type="entry name" value="PROKAR_LIPOPROTEIN"/>
    <property type="match status" value="1"/>
</dbReference>
<keyword evidence="2" id="KW-1185">Reference proteome</keyword>
<reference evidence="2" key="1">
    <citation type="submission" date="2019-07" db="EMBL/GenBank/DDBJ databases">
        <title>Bacillus alkalisoli sp. nov. isolated from saline soil.</title>
        <authorList>
            <person name="Sun J.-Q."/>
            <person name="Xu L."/>
        </authorList>
    </citation>
    <scope>NUCLEOTIDE SEQUENCE [LARGE SCALE GENOMIC DNA]</scope>
    <source>
        <strain evidence="2">M4U3P1</strain>
    </source>
</reference>
<accession>A0A859FCN1</accession>
<sequence>MRYVIWLICAVVLVACESTGELQEIDGGMSEYTQQSEDGLFELEVNAESTGEVTTIIRYLGDDDEVEVTSASPLTSVALHGPNYAFDDMEVTSMIDTDGLENTIDFELDPGSYDLFFLSEFNYDGQKYQIEIREVPMMVEEAESNSEEVEDGVYTQRSEDGLFELEVMVKTTGEIRRTVRYLGEEEDVEVLFGSPMTAYSIDEPGYIYETIGNRTKLDADGFVEISMLDEEPGKHDLFFLAKFDYIGGDRYELEIRDVPMKFEGVEHSTDVNGVQSKLSEDGLFELEVETGSTGEVTSTLRYVGDQEMAMIEHGTELTIPSVNNTYYIFSAEDVAMGTALDAKGYSETYQLDVDPGAYKVFFRSSFSYDGIMYEVEIRDVPMVVEENSSDASEDGVYTQQSEDGLFELEVMVESSGDISRTVRYLGDDEEVEVDYGSPLTTYSLGNTEYAFDTPGNTATVDADGFVETTTIERDPGTYQLFFQSWFTYDGRVYQIEITDVQLTIEDDTNDEKEQFTTDEENNILRQKSEDGLFELKVTTDSTGLLTRTLHYLGEEEEIEIEHPTPLIDYYIEEPVDYTDTPGDGITKIDSNGIVEATRVERDPGTYQVFFHTTFKHEGRIYQMEINDVSLIIEDDRNDQANDSLRQKSEDGLFELEVMVDPSGEVTRTLRYLGEEAHVKVDYGYPLTSFSFHSARHIFQLPANEAVVDSSGFA</sequence>
<organism evidence="1 2">
    <name type="scientific">Paenalkalicoccus suaedae</name>
    <dbReference type="NCBI Taxonomy" id="2592382"/>
    <lineage>
        <taxon>Bacteria</taxon>
        <taxon>Bacillati</taxon>
        <taxon>Bacillota</taxon>
        <taxon>Bacilli</taxon>
        <taxon>Bacillales</taxon>
        <taxon>Bacillaceae</taxon>
        <taxon>Paenalkalicoccus</taxon>
    </lineage>
</organism>
<dbReference type="KEGG" id="psua:FLK61_26630"/>
<dbReference type="Proteomes" id="UP000318138">
    <property type="component" value="Chromosome"/>
</dbReference>